<feature type="region of interest" description="Disordered" evidence="1">
    <location>
        <begin position="210"/>
        <end position="240"/>
    </location>
</feature>
<feature type="compositionally biased region" description="Polar residues" evidence="1">
    <location>
        <begin position="525"/>
        <end position="534"/>
    </location>
</feature>
<feature type="compositionally biased region" description="Polar residues" evidence="1">
    <location>
        <begin position="388"/>
        <end position="401"/>
    </location>
</feature>
<gene>
    <name evidence="2" type="ORF">CROQUDRAFT_133441</name>
</gene>
<dbReference type="AlphaFoldDB" id="A0A9P6NFK6"/>
<feature type="compositionally biased region" description="Polar residues" evidence="1">
    <location>
        <begin position="447"/>
        <end position="471"/>
    </location>
</feature>
<evidence type="ECO:0000313" key="3">
    <source>
        <dbReference type="Proteomes" id="UP000886653"/>
    </source>
</evidence>
<reference evidence="2" key="1">
    <citation type="submission" date="2013-11" db="EMBL/GenBank/DDBJ databases">
        <title>Genome sequence of the fusiform rust pathogen reveals effectors for host alternation and coevolution with pine.</title>
        <authorList>
            <consortium name="DOE Joint Genome Institute"/>
            <person name="Smith K."/>
            <person name="Pendleton A."/>
            <person name="Kubisiak T."/>
            <person name="Anderson C."/>
            <person name="Salamov A."/>
            <person name="Aerts A."/>
            <person name="Riley R."/>
            <person name="Clum A."/>
            <person name="Lindquist E."/>
            <person name="Ence D."/>
            <person name="Campbell M."/>
            <person name="Kronenberg Z."/>
            <person name="Feau N."/>
            <person name="Dhillon B."/>
            <person name="Hamelin R."/>
            <person name="Burleigh J."/>
            <person name="Smith J."/>
            <person name="Yandell M."/>
            <person name="Nelson C."/>
            <person name="Grigoriev I."/>
            <person name="Davis J."/>
        </authorList>
    </citation>
    <scope>NUCLEOTIDE SEQUENCE</scope>
    <source>
        <strain evidence="2">G11</strain>
    </source>
</reference>
<feature type="compositionally biased region" description="Low complexity" evidence="1">
    <location>
        <begin position="147"/>
        <end position="157"/>
    </location>
</feature>
<sequence length="655" mass="71485">MSQLAHEPSSDVSAASSASFTTPQLGQIGTLFENREHFIRHAKQTATNYGFHLASRGSYPKKPRQDICFACTVGRNYKRPKKNSDGTEIVNDQPYQKPCPVAVTAKWQVKPDGSLVEGGKFEITQSTITHNHPPITLPPLLPPISPPQSTLSNSHSSLSHHHHHHTQSNNVLPVSIPHNGALELDSLSVELEEHQNPNHNSQTNLLSVPHSRLASGSGSIISAPPSSSPPPSPSSVSTTRLAPLSHSSLQHNLVMDPTSYPHHNHTQIPLPAEQTLSPDSIPENRLIPSLPQVGDVFKSWDDFRIYARQAAEVRGFALSQSQSKGSSGTIVLRCSRFKEPGTAGQKMAENGCEVFFKVMKAKNGVEGFEVTQAYEQHNHEYGPHIPIVTQSRTNPGQTTNGPKRKKAKSSHPIPDSTQPNEASTPSGGSSTAPKPFLFDPYTGKPLRSSNTPAPGPSDQTTPSPPSETGVQSNAAIHMSTVYSGSVTGPAYVAGGHFYGPTPYGQPVYEGLELNLYQQQQSAILNQQTRNQPTQSRKRQNPTKSGNIQTQTQQITSYQPLNVRFTPKAQTQITDFLTTLSPNLTPYGQHFIWLGINSPLDLLNIEINQGLNELECILDELDTSGFGLKGEGFNYDEKILIFRGLKKLKMIREKAS</sequence>
<dbReference type="Proteomes" id="UP000886653">
    <property type="component" value="Unassembled WGS sequence"/>
</dbReference>
<name>A0A9P6NFK6_9BASI</name>
<feature type="compositionally biased region" description="Low complexity" evidence="1">
    <location>
        <begin position="214"/>
        <end position="225"/>
    </location>
</feature>
<dbReference type="OrthoDB" id="2500878at2759"/>
<comment type="caution">
    <text evidence="2">The sequence shown here is derived from an EMBL/GenBank/DDBJ whole genome shotgun (WGS) entry which is preliminary data.</text>
</comment>
<dbReference type="PANTHER" id="PTHR47718:SF13">
    <property type="entry name" value="OS09G0290500 PROTEIN"/>
    <property type="match status" value="1"/>
</dbReference>
<proteinExistence type="predicted"/>
<feature type="region of interest" description="Disordered" evidence="1">
    <location>
        <begin position="129"/>
        <end position="176"/>
    </location>
</feature>
<protein>
    <submittedName>
        <fullName evidence="2">Uncharacterized protein</fullName>
    </submittedName>
</protein>
<organism evidence="2 3">
    <name type="scientific">Cronartium quercuum f. sp. fusiforme G11</name>
    <dbReference type="NCBI Taxonomy" id="708437"/>
    <lineage>
        <taxon>Eukaryota</taxon>
        <taxon>Fungi</taxon>
        <taxon>Dikarya</taxon>
        <taxon>Basidiomycota</taxon>
        <taxon>Pucciniomycotina</taxon>
        <taxon>Pucciniomycetes</taxon>
        <taxon>Pucciniales</taxon>
        <taxon>Coleosporiaceae</taxon>
        <taxon>Cronartium</taxon>
    </lineage>
</organism>
<evidence type="ECO:0000256" key="1">
    <source>
        <dbReference type="SAM" id="MobiDB-lite"/>
    </source>
</evidence>
<accession>A0A9P6NFK6</accession>
<feature type="compositionally biased region" description="Pro residues" evidence="1">
    <location>
        <begin position="135"/>
        <end position="146"/>
    </location>
</feature>
<feature type="compositionally biased region" description="Polar residues" evidence="1">
    <location>
        <begin position="415"/>
        <end position="432"/>
    </location>
</feature>
<feature type="region of interest" description="Disordered" evidence="1">
    <location>
        <begin position="525"/>
        <end position="552"/>
    </location>
</feature>
<dbReference type="PANTHER" id="PTHR47718">
    <property type="entry name" value="OS01G0519700 PROTEIN"/>
    <property type="match status" value="1"/>
</dbReference>
<evidence type="ECO:0000313" key="2">
    <source>
        <dbReference type="EMBL" id="KAG0145965.1"/>
    </source>
</evidence>
<keyword evidence="3" id="KW-1185">Reference proteome</keyword>
<dbReference type="EMBL" id="MU167268">
    <property type="protein sequence ID" value="KAG0145965.1"/>
    <property type="molecule type" value="Genomic_DNA"/>
</dbReference>
<feature type="region of interest" description="Disordered" evidence="1">
    <location>
        <begin position="385"/>
        <end position="471"/>
    </location>
</feature>